<dbReference type="InterPro" id="IPR026876">
    <property type="entry name" value="Fn3_assoc_repeat"/>
</dbReference>
<proteinExistence type="predicted"/>
<dbReference type="Pfam" id="PF13287">
    <property type="entry name" value="Fn3_assoc"/>
    <property type="match status" value="1"/>
</dbReference>
<dbReference type="AlphaFoldDB" id="A0A1T4LI86"/>
<organism evidence="3 4">
    <name type="scientific">Treponema berlinense</name>
    <dbReference type="NCBI Taxonomy" id="225004"/>
    <lineage>
        <taxon>Bacteria</taxon>
        <taxon>Pseudomonadati</taxon>
        <taxon>Spirochaetota</taxon>
        <taxon>Spirochaetia</taxon>
        <taxon>Spirochaetales</taxon>
        <taxon>Treponemataceae</taxon>
        <taxon>Treponema</taxon>
    </lineage>
</organism>
<accession>A0A1T4LI86</accession>
<dbReference type="InterPro" id="IPR036116">
    <property type="entry name" value="FN3_sf"/>
</dbReference>
<dbReference type="Gene3D" id="2.60.40.10">
    <property type="entry name" value="Immunoglobulins"/>
    <property type="match status" value="2"/>
</dbReference>
<dbReference type="OrthoDB" id="9812707at2"/>
<keyword evidence="4" id="KW-1185">Reference proteome</keyword>
<feature type="chain" id="PRO_5012504490" evidence="1">
    <location>
        <begin position="25"/>
        <end position="725"/>
    </location>
</feature>
<dbReference type="Proteomes" id="UP000190395">
    <property type="component" value="Unassembled WGS sequence"/>
</dbReference>
<feature type="signal peptide" evidence="1">
    <location>
        <begin position="1"/>
        <end position="24"/>
    </location>
</feature>
<dbReference type="InterPro" id="IPR005532">
    <property type="entry name" value="SUMF_dom"/>
</dbReference>
<dbReference type="PANTHER" id="PTHR23150">
    <property type="entry name" value="SULFATASE MODIFYING FACTOR 1, 2"/>
    <property type="match status" value="1"/>
</dbReference>
<name>A0A1T4LI86_9SPIR</name>
<gene>
    <name evidence="3" type="ORF">SAMN02745152_00543</name>
</gene>
<dbReference type="RefSeq" id="WP_078930293.1">
    <property type="nucleotide sequence ID" value="NZ_FUXC01000002.1"/>
</dbReference>
<evidence type="ECO:0000313" key="4">
    <source>
        <dbReference type="Proteomes" id="UP000190395"/>
    </source>
</evidence>
<dbReference type="PROSITE" id="PS51257">
    <property type="entry name" value="PROKAR_LIPOPROTEIN"/>
    <property type="match status" value="1"/>
</dbReference>
<dbReference type="InterPro" id="IPR042095">
    <property type="entry name" value="SUMF_sf"/>
</dbReference>
<dbReference type="InterPro" id="IPR003961">
    <property type="entry name" value="FN3_dom"/>
</dbReference>
<dbReference type="GO" id="GO:0120147">
    <property type="term" value="F:formylglycine-generating oxidase activity"/>
    <property type="evidence" value="ECO:0007669"/>
    <property type="project" value="TreeGrafter"/>
</dbReference>
<sequence length="725" mass="78385">MKKTRILAVLAAMTMGLAVFGCKAETETETEYVDKIYAEAVTFTAEDAGDAGVKVAMATKTEGAAIYYTVDKSSESLKYSEPLTFSKDTEIKAFAVKKDIENSPISVAKVSIKTKTITEKVYVCAKCQKEYKTAQEAIDCCAETLDTTAPADVTEPVAAAKDSSVVLTWKDATDEDIFGCLVSWKAESQGRALVALEKDSLIAAKGQQGCVVTGLTNGTKYTFTVKTMDTSGNTSAGVTVKATPVAVDSKEPLKIDLSVPEAKSNTSVTVTVNVETAAEKIVDVVYKKDGSVNAATLLADADAKKAEQNSAGNKKWTFEITAADETANGTYTVATLDSDGREEAAQITIDNFDFTPPAKVSISAIKDVYSSDNSSITLSWTNPADSDFDHVEISYTSTDSTGDSKRSKAEIVTGTEKIFEVIDGNKAYYTYYIASVDKLGNKSNEVKYKVSVNKTVSNVPEGFVEIPSASIDGTESWTPSSEVFVKGRNLKIASFYMSDHEVTRGEYKTLMGKDPSSASAYDKDGNRLTGDDNVKNNPVNYISWYDALVYCNTRSINEGLTPCYAIGGKTDPKDWGSVPSSSNSTWNAATCDFTADGYRLPTEAEWEWAARGGESYKYAGSDTIGDVAWYKENTNNTGTRDVKTKKKNAYGLYDMSGNVWEWCWDWYDSISGDTASTGPASGSLRCQRGGSWNYLAHYAQVAYRSSISPGSRSSSCGFRLVRNAN</sequence>
<reference evidence="3 4" key="1">
    <citation type="submission" date="2017-02" db="EMBL/GenBank/DDBJ databases">
        <authorList>
            <person name="Peterson S.W."/>
        </authorList>
    </citation>
    <scope>NUCLEOTIDE SEQUENCE [LARGE SCALE GENOMIC DNA]</scope>
    <source>
        <strain evidence="3 4">ATCC BAA-909</strain>
    </source>
</reference>
<dbReference type="InterPro" id="IPR013783">
    <property type="entry name" value="Ig-like_fold"/>
</dbReference>
<dbReference type="Gene3D" id="3.90.1580.10">
    <property type="entry name" value="paralog of FGE (formylglycine-generating enzyme)"/>
    <property type="match status" value="1"/>
</dbReference>
<dbReference type="SMART" id="SM00060">
    <property type="entry name" value="FN3"/>
    <property type="match status" value="2"/>
</dbReference>
<dbReference type="InterPro" id="IPR016187">
    <property type="entry name" value="CTDL_fold"/>
</dbReference>
<dbReference type="SUPFAM" id="SSF56436">
    <property type="entry name" value="C-type lectin-like"/>
    <property type="match status" value="1"/>
</dbReference>
<dbReference type="EMBL" id="FUXC01000002">
    <property type="protein sequence ID" value="SJZ54277.1"/>
    <property type="molecule type" value="Genomic_DNA"/>
</dbReference>
<evidence type="ECO:0000313" key="3">
    <source>
        <dbReference type="EMBL" id="SJZ54277.1"/>
    </source>
</evidence>
<evidence type="ECO:0000259" key="2">
    <source>
        <dbReference type="PROSITE" id="PS50853"/>
    </source>
</evidence>
<protein>
    <submittedName>
        <fullName evidence="3">Formylglycine-generating enzyme, required for sulfatase activity, contains SUMF1/FGE domain</fullName>
    </submittedName>
</protein>
<dbReference type="GeneID" id="303366813"/>
<dbReference type="PROSITE" id="PS50853">
    <property type="entry name" value="FN3"/>
    <property type="match status" value="1"/>
</dbReference>
<keyword evidence="1" id="KW-0732">Signal</keyword>
<dbReference type="Pfam" id="PF00041">
    <property type="entry name" value="fn3"/>
    <property type="match status" value="1"/>
</dbReference>
<dbReference type="InterPro" id="IPR051043">
    <property type="entry name" value="Sulfatase_Mod_Factor_Kinase"/>
</dbReference>
<dbReference type="CDD" id="cd00063">
    <property type="entry name" value="FN3"/>
    <property type="match status" value="1"/>
</dbReference>
<dbReference type="SUPFAM" id="SSF49265">
    <property type="entry name" value="Fibronectin type III"/>
    <property type="match status" value="1"/>
</dbReference>
<dbReference type="PANTHER" id="PTHR23150:SF19">
    <property type="entry name" value="FORMYLGLYCINE-GENERATING ENZYME"/>
    <property type="match status" value="1"/>
</dbReference>
<evidence type="ECO:0000256" key="1">
    <source>
        <dbReference type="SAM" id="SignalP"/>
    </source>
</evidence>
<dbReference type="Pfam" id="PF03781">
    <property type="entry name" value="FGE-sulfatase"/>
    <property type="match status" value="1"/>
</dbReference>
<feature type="domain" description="Fibronectin type-III" evidence="2">
    <location>
        <begin position="149"/>
        <end position="246"/>
    </location>
</feature>
<dbReference type="STRING" id="225004.SAMN02745152_00543"/>